<organism evidence="2 3">
    <name type="scientific">Nonomuraea jiangxiensis</name>
    <dbReference type="NCBI Taxonomy" id="633440"/>
    <lineage>
        <taxon>Bacteria</taxon>
        <taxon>Bacillati</taxon>
        <taxon>Actinomycetota</taxon>
        <taxon>Actinomycetes</taxon>
        <taxon>Streptosporangiales</taxon>
        <taxon>Streptosporangiaceae</taxon>
        <taxon>Nonomuraea</taxon>
    </lineage>
</organism>
<dbReference type="STRING" id="633440.SAMN05421869_103555"/>
<gene>
    <name evidence="2" type="ORF">SAMN05421869_103555</name>
</gene>
<evidence type="ECO:0000256" key="1">
    <source>
        <dbReference type="SAM" id="MobiDB-lite"/>
    </source>
</evidence>
<evidence type="ECO:0000313" key="2">
    <source>
        <dbReference type="EMBL" id="SDH90224.1"/>
    </source>
</evidence>
<dbReference type="AlphaFoldDB" id="A0A1G8G746"/>
<name>A0A1G8G746_9ACTN</name>
<feature type="compositionally biased region" description="Low complexity" evidence="1">
    <location>
        <begin position="161"/>
        <end position="171"/>
    </location>
</feature>
<feature type="compositionally biased region" description="Polar residues" evidence="1">
    <location>
        <begin position="85"/>
        <end position="100"/>
    </location>
</feature>
<keyword evidence="3" id="KW-1185">Reference proteome</keyword>
<dbReference type="OrthoDB" id="3468003at2"/>
<accession>A0A1G8G746</accession>
<dbReference type="EMBL" id="FNDJ01000003">
    <property type="protein sequence ID" value="SDH90224.1"/>
    <property type="molecule type" value="Genomic_DNA"/>
</dbReference>
<feature type="compositionally biased region" description="Gly residues" evidence="1">
    <location>
        <begin position="172"/>
        <end position="181"/>
    </location>
</feature>
<feature type="region of interest" description="Disordered" evidence="1">
    <location>
        <begin position="1"/>
        <end position="201"/>
    </location>
</feature>
<dbReference type="RefSeq" id="WP_143043644.1">
    <property type="nucleotide sequence ID" value="NZ_FNDJ01000003.1"/>
</dbReference>
<proteinExistence type="predicted"/>
<reference evidence="2 3" key="1">
    <citation type="submission" date="2016-10" db="EMBL/GenBank/DDBJ databases">
        <authorList>
            <person name="de Groot N.N."/>
        </authorList>
    </citation>
    <scope>NUCLEOTIDE SEQUENCE [LARGE SCALE GENOMIC DNA]</scope>
    <source>
        <strain evidence="2 3">CGMCC 4.6533</strain>
    </source>
</reference>
<feature type="compositionally biased region" description="Gly residues" evidence="1">
    <location>
        <begin position="128"/>
        <end position="138"/>
    </location>
</feature>
<protein>
    <submittedName>
        <fullName evidence="2">Uncharacterized protein</fullName>
    </submittedName>
</protein>
<sequence>MGFPEERENGTGGAPYGMGRPQGAPYGMGGNSQPPAGGAGNNFQPPPGGAGDNFQPASYNGAGDNFQPPSNGNFHPAQNGPGNVFQPQHNGPGNVFQPQHNGPGGAFQPQQNAPGGMGNAFQPQQNGPGFGETPGGPGEAPQETPPEKGRSSRRSRRRAADTPADADADLFTGGGGGGGADDPGKGQPSPQSKFGWSPYDEGPRSRAPLWFALAGLVMLGLLGGGLALMWNAGPTSTAEVAPAERTSAPLPSAPPGKYGFAAERETDPDPISVKELFGSKKKLTFSGRGYEMTINKLDKKCADAALGDDLQKSLMDGKCNQLVRASFRDKAGEVIGTVGVANLSTSKNATKVAKTGDTSNYVKPLPGKDSVTKQLGSGSGGAKIWTHGHYAILVWFQRKDGTKPDSKGSKRISQAIDDITKNTVFKALDNRSLTGSSL</sequence>
<evidence type="ECO:0000313" key="3">
    <source>
        <dbReference type="Proteomes" id="UP000199202"/>
    </source>
</evidence>
<dbReference type="Proteomes" id="UP000199202">
    <property type="component" value="Unassembled WGS sequence"/>
</dbReference>